<dbReference type="AlphaFoldDB" id="A0A1M5BEK0"/>
<dbReference type="Gene3D" id="2.70.70.10">
    <property type="entry name" value="Glucose Permease (Domain IIA)"/>
    <property type="match status" value="1"/>
</dbReference>
<dbReference type="Pfam" id="PF01551">
    <property type="entry name" value="Peptidase_M23"/>
    <property type="match status" value="2"/>
</dbReference>
<proteinExistence type="predicted"/>
<dbReference type="SUPFAM" id="SSF51261">
    <property type="entry name" value="Duplicated hybrid motif"/>
    <property type="match status" value="1"/>
</dbReference>
<evidence type="ECO:0000313" key="3">
    <source>
        <dbReference type="Proteomes" id="UP000184147"/>
    </source>
</evidence>
<dbReference type="Proteomes" id="UP000184147">
    <property type="component" value="Unassembled WGS sequence"/>
</dbReference>
<dbReference type="PANTHER" id="PTHR21666">
    <property type="entry name" value="PEPTIDASE-RELATED"/>
    <property type="match status" value="1"/>
</dbReference>
<keyword evidence="3" id="KW-1185">Reference proteome</keyword>
<dbReference type="GO" id="GO:0004222">
    <property type="term" value="F:metalloendopeptidase activity"/>
    <property type="evidence" value="ECO:0007669"/>
    <property type="project" value="TreeGrafter"/>
</dbReference>
<feature type="domain" description="M23ase beta-sheet core" evidence="1">
    <location>
        <begin position="132"/>
        <end position="162"/>
    </location>
</feature>
<evidence type="ECO:0000313" key="2">
    <source>
        <dbReference type="EMBL" id="SHF40757.1"/>
    </source>
</evidence>
<accession>A0A1M5BEK0</accession>
<dbReference type="InterPro" id="IPR016047">
    <property type="entry name" value="M23ase_b-sheet_dom"/>
</dbReference>
<reference evidence="2 3" key="1">
    <citation type="submission" date="2016-11" db="EMBL/GenBank/DDBJ databases">
        <authorList>
            <person name="Jaros S."/>
            <person name="Januszkiewicz K."/>
            <person name="Wedrychowicz H."/>
        </authorList>
    </citation>
    <scope>NUCLEOTIDE SEQUENCE [LARGE SCALE GENOMIC DNA]</scope>
    <source>
        <strain evidence="2 3">DSM 25660</strain>
    </source>
</reference>
<protein>
    <submittedName>
        <fullName evidence="2">Peptidase family M23</fullName>
    </submittedName>
</protein>
<dbReference type="STRING" id="1124188.SAMN05444377_10846"/>
<evidence type="ECO:0000259" key="1">
    <source>
        <dbReference type="Pfam" id="PF01551"/>
    </source>
</evidence>
<organism evidence="2 3">
    <name type="scientific">Flavobacterium fontis</name>
    <dbReference type="NCBI Taxonomy" id="1124188"/>
    <lineage>
        <taxon>Bacteria</taxon>
        <taxon>Pseudomonadati</taxon>
        <taxon>Bacteroidota</taxon>
        <taxon>Flavobacteriia</taxon>
        <taxon>Flavobacteriales</taxon>
        <taxon>Flavobacteriaceae</taxon>
        <taxon>Flavobacterium</taxon>
    </lineage>
</organism>
<sequence length="562" mass="63525">MRSLLFFWCSITYLIAQPYPQDYFQSPLAIPLQLSGNFGELRPHHFHAGFDFKTQQREGLPVYAAAEGYISRIKIATNGYGKALYITHPNGYTTVYGHLQKAVGVFEAKIQALQYEAKSFAIEAYFKPGELPVKKGELIALSGNTGGSDGPHLHFEIRDSKTEQIINPLFFGFDLKDTKAPTVANVMVYPVGPDAVVNESKRPVLLSLSLQADGTYIAQKVQASGTLGFAINAYDRDDVSFNNNGTYQTQLYHNGQPNFEVLFDQMAFDEARYINAYIDYERYKKTKQRFQKLFYNYPYAWSNLRNVKAGGLLTVTPNLATTARIEVADYNGNKTVIALPISYANAPAKIADPTPKTPYFIKCQTDALFEKDNVSVYFPAKTFYDDFYFQFDVKNNQVQLHEDIVPLHQSFTLTWKNESIPAALRAKTYIATVQGTRFGYNPTQVEGATFTMRSKTLGKFQLVHDVIPPKIAWFKPPKNKDWSGLNALQLTISDEQSGVAKVNGFVNGEWVLFEYDPKLKRITHVFEERFLKAGDNNLKVEVVDHVGNSTIFESTFNRNPKK</sequence>
<dbReference type="OrthoDB" id="9810477at2"/>
<dbReference type="InterPro" id="IPR050570">
    <property type="entry name" value="Cell_wall_metabolism_enzyme"/>
</dbReference>
<dbReference type="InterPro" id="IPR011055">
    <property type="entry name" value="Dup_hybrid_motif"/>
</dbReference>
<dbReference type="CDD" id="cd12797">
    <property type="entry name" value="M23_peptidase"/>
    <property type="match status" value="1"/>
</dbReference>
<dbReference type="RefSeq" id="WP_073363260.1">
    <property type="nucleotide sequence ID" value="NZ_FQVQ01000008.1"/>
</dbReference>
<feature type="domain" description="M23ase beta-sheet core" evidence="1">
    <location>
        <begin position="46"/>
        <end position="102"/>
    </location>
</feature>
<name>A0A1M5BEK0_9FLAO</name>
<dbReference type="EMBL" id="FQVQ01000008">
    <property type="protein sequence ID" value="SHF40757.1"/>
    <property type="molecule type" value="Genomic_DNA"/>
</dbReference>
<dbReference type="PANTHER" id="PTHR21666:SF285">
    <property type="entry name" value="M23 FAMILY METALLOPEPTIDASE"/>
    <property type="match status" value="1"/>
</dbReference>
<gene>
    <name evidence="2" type="ORF">SAMN05444377_10846</name>
</gene>